<comment type="caution">
    <text evidence="1">The sequence shown here is derived from an EMBL/GenBank/DDBJ whole genome shotgun (WGS) entry which is preliminary data.</text>
</comment>
<protein>
    <submittedName>
        <fullName evidence="1">Uncharacterized protein</fullName>
    </submittedName>
</protein>
<reference evidence="1" key="1">
    <citation type="submission" date="2022-08" db="EMBL/GenBank/DDBJ databases">
        <authorList>
            <person name="Gutierrez-Valencia J."/>
        </authorList>
    </citation>
    <scope>NUCLEOTIDE SEQUENCE</scope>
</reference>
<sequence>MRDIMEVCIDNFSVFGDSFNLCLLHLKTILTR</sequence>
<dbReference type="EMBL" id="CAMGYJ010000008">
    <property type="protein sequence ID" value="CAI0464572.1"/>
    <property type="molecule type" value="Genomic_DNA"/>
</dbReference>
<keyword evidence="2" id="KW-1185">Reference proteome</keyword>
<dbReference type="Proteomes" id="UP001154282">
    <property type="component" value="Unassembled WGS sequence"/>
</dbReference>
<gene>
    <name evidence="1" type="ORF">LITE_LOCUS36243</name>
</gene>
<evidence type="ECO:0000313" key="1">
    <source>
        <dbReference type="EMBL" id="CAI0464572.1"/>
    </source>
</evidence>
<accession>A0AAV0P0B5</accession>
<evidence type="ECO:0000313" key="2">
    <source>
        <dbReference type="Proteomes" id="UP001154282"/>
    </source>
</evidence>
<organism evidence="1 2">
    <name type="scientific">Linum tenue</name>
    <dbReference type="NCBI Taxonomy" id="586396"/>
    <lineage>
        <taxon>Eukaryota</taxon>
        <taxon>Viridiplantae</taxon>
        <taxon>Streptophyta</taxon>
        <taxon>Embryophyta</taxon>
        <taxon>Tracheophyta</taxon>
        <taxon>Spermatophyta</taxon>
        <taxon>Magnoliopsida</taxon>
        <taxon>eudicotyledons</taxon>
        <taxon>Gunneridae</taxon>
        <taxon>Pentapetalae</taxon>
        <taxon>rosids</taxon>
        <taxon>fabids</taxon>
        <taxon>Malpighiales</taxon>
        <taxon>Linaceae</taxon>
        <taxon>Linum</taxon>
    </lineage>
</organism>
<name>A0AAV0P0B5_9ROSI</name>
<proteinExistence type="predicted"/>
<dbReference type="AlphaFoldDB" id="A0AAV0P0B5"/>